<evidence type="ECO:0000313" key="3">
    <source>
        <dbReference type="Proteomes" id="UP000774570"/>
    </source>
</evidence>
<proteinExistence type="predicted"/>
<dbReference type="InterPro" id="IPR016181">
    <property type="entry name" value="Acyl_CoA_acyltransferase"/>
</dbReference>
<reference evidence="2 3" key="1">
    <citation type="submission" date="2021-07" db="EMBL/GenBank/DDBJ databases">
        <title>Actinomadura sp. PM05-2 isolated from lichen.</title>
        <authorList>
            <person name="Somphong A."/>
            <person name="Phongsopitanun W."/>
            <person name="Tanasupawat S."/>
            <person name="Peongsungnone V."/>
        </authorList>
    </citation>
    <scope>NUCLEOTIDE SEQUENCE [LARGE SCALE GENOMIC DNA]</scope>
    <source>
        <strain evidence="2 3">PM05-2</strain>
    </source>
</reference>
<organism evidence="2 3">
    <name type="scientific">Actinomadura parmotrematis</name>
    <dbReference type="NCBI Taxonomy" id="2864039"/>
    <lineage>
        <taxon>Bacteria</taxon>
        <taxon>Bacillati</taxon>
        <taxon>Actinomycetota</taxon>
        <taxon>Actinomycetes</taxon>
        <taxon>Streptosporangiales</taxon>
        <taxon>Thermomonosporaceae</taxon>
        <taxon>Actinomadura</taxon>
    </lineage>
</organism>
<dbReference type="RefSeq" id="WP_220170914.1">
    <property type="nucleotide sequence ID" value="NZ_JAIBOA010000039.1"/>
</dbReference>
<dbReference type="Proteomes" id="UP000774570">
    <property type="component" value="Unassembled WGS sequence"/>
</dbReference>
<dbReference type="InterPro" id="IPR000182">
    <property type="entry name" value="GNAT_dom"/>
</dbReference>
<comment type="caution">
    <text evidence="2">The sequence shown here is derived from an EMBL/GenBank/DDBJ whole genome shotgun (WGS) entry which is preliminary data.</text>
</comment>
<dbReference type="PROSITE" id="PS51186">
    <property type="entry name" value="GNAT"/>
    <property type="match status" value="1"/>
</dbReference>
<name>A0ABS7G4S1_9ACTN</name>
<protein>
    <submittedName>
        <fullName evidence="2">GNAT family N-acetyltransferase</fullName>
    </submittedName>
</protein>
<dbReference type="Gene3D" id="3.40.630.30">
    <property type="match status" value="1"/>
</dbReference>
<dbReference type="PANTHER" id="PTHR41700">
    <property type="entry name" value="GCN5-RELATED N-ACETYLTRANSFERASE"/>
    <property type="match status" value="1"/>
</dbReference>
<dbReference type="InterPro" id="IPR038764">
    <property type="entry name" value="GNAT_N_AcTrfase_prd"/>
</dbReference>
<sequence length="259" mass="28337">MTSLSIRELDETDDLHAACRLFDGIWKFEPGGDPLSVEALLTLNRCGNYVYGAFHGERMVGASVGIFGPPRSLGMCSYITGAATAGAGIGLALKRHQRRWAIERGVDHIFWTFDPLIRRNAHFNLVKLGAAAERYHVDYYGKMPDTINGDDESDRLLAVWRLESPGAVGAAGRPAAVPAPADAGLLLEDRADRPVLHDSPATTLLLQIPHDIEKLRITDPGLAREWRVAVRHALGPLLADGGAIIGFHDRMSYVVRKKE</sequence>
<feature type="domain" description="N-acetyltransferase" evidence="1">
    <location>
        <begin position="4"/>
        <end position="148"/>
    </location>
</feature>
<dbReference type="EMBL" id="JAIBOA010000039">
    <property type="protein sequence ID" value="MBW8487678.1"/>
    <property type="molecule type" value="Genomic_DNA"/>
</dbReference>
<accession>A0ABS7G4S1</accession>
<evidence type="ECO:0000259" key="1">
    <source>
        <dbReference type="PROSITE" id="PS51186"/>
    </source>
</evidence>
<dbReference type="PANTHER" id="PTHR41700:SF1">
    <property type="entry name" value="N-ACETYLTRANSFERASE DOMAIN-CONTAINING PROTEIN"/>
    <property type="match status" value="1"/>
</dbReference>
<evidence type="ECO:0000313" key="2">
    <source>
        <dbReference type="EMBL" id="MBW8487678.1"/>
    </source>
</evidence>
<dbReference type="SUPFAM" id="SSF55729">
    <property type="entry name" value="Acyl-CoA N-acyltransferases (Nat)"/>
    <property type="match status" value="1"/>
</dbReference>
<keyword evidence="3" id="KW-1185">Reference proteome</keyword>
<gene>
    <name evidence="2" type="ORF">K1Y72_35365</name>
</gene>